<dbReference type="Gene3D" id="3.40.50.970">
    <property type="match status" value="1"/>
</dbReference>
<dbReference type="Gene3D" id="3.40.50.920">
    <property type="match status" value="1"/>
</dbReference>
<protein>
    <recommendedName>
        <fullName evidence="4">Transketolase-like pyrimidine-binding domain-containing protein</fullName>
    </recommendedName>
</protein>
<dbReference type="SUPFAM" id="SSF52922">
    <property type="entry name" value="TK C-terminal domain-like"/>
    <property type="match status" value="1"/>
</dbReference>
<gene>
    <name evidence="5" type="ORF">M6B22_09795</name>
</gene>
<dbReference type="InterPro" id="IPR029061">
    <property type="entry name" value="THDP-binding"/>
</dbReference>
<evidence type="ECO:0000259" key="4">
    <source>
        <dbReference type="SMART" id="SM00861"/>
    </source>
</evidence>
<organism evidence="5 6">
    <name type="scientific">Jatrophihabitans cynanchi</name>
    <dbReference type="NCBI Taxonomy" id="2944128"/>
    <lineage>
        <taxon>Bacteria</taxon>
        <taxon>Bacillati</taxon>
        <taxon>Actinomycetota</taxon>
        <taxon>Actinomycetes</taxon>
        <taxon>Jatrophihabitantales</taxon>
        <taxon>Jatrophihabitantaceae</taxon>
        <taxon>Jatrophihabitans</taxon>
    </lineage>
</organism>
<accession>A0ABY7K4B3</accession>
<dbReference type="Pfam" id="PF02779">
    <property type="entry name" value="Transket_pyr"/>
    <property type="match status" value="1"/>
</dbReference>
<keyword evidence="6" id="KW-1185">Reference proteome</keyword>
<dbReference type="EMBL" id="CP097463">
    <property type="protein sequence ID" value="WAX59030.1"/>
    <property type="molecule type" value="Genomic_DNA"/>
</dbReference>
<feature type="domain" description="Transketolase-like pyrimidine-binding" evidence="4">
    <location>
        <begin position="4"/>
        <end position="178"/>
    </location>
</feature>
<dbReference type="CDD" id="cd07036">
    <property type="entry name" value="TPP_PYR_E1-PDHc-beta_like"/>
    <property type="match status" value="1"/>
</dbReference>
<evidence type="ECO:0000256" key="3">
    <source>
        <dbReference type="ARBA" id="ARBA00023052"/>
    </source>
</evidence>
<sequence length="339" mass="35763">MPELNYAEAVNAALRRALAEWPETLLYGEDVAKPGGVFGVTRRLYREFGERVFDTPISESAIIGSAVGAAMMGRRPIVEIMWVDFTLVGLDQVINQAANVRYVSQGALTAPLTIRTQQGAVPGSCAQHSQSLEALFAHVPGIRVALPSTPQDAYDVLLSAIACDDPTVVIEARALYNGPRENVELDGPIAAVGGSRHRHRGEDITVLTWGAQTHNVVAAAAELDAEQIGLDVIEAVWLNPFDTPAVLDSVARTGRLMVVHEANVTGGFGAEVLARVAESGISLRSPACRVGLPDLRVPAAPGLSSAVLPSASSVAAAARTIIGSESVPWNAAGQYYDAR</sequence>
<reference evidence="5" key="1">
    <citation type="submission" date="2022-05" db="EMBL/GenBank/DDBJ databases">
        <title>Jatrophihabitans sp. SB3-54 whole genome sequence.</title>
        <authorList>
            <person name="Suh M.K."/>
            <person name="Eom M.K."/>
            <person name="Kim J.S."/>
            <person name="Kim H.S."/>
            <person name="Do H.E."/>
            <person name="Shin Y.K."/>
            <person name="Lee J.-S."/>
        </authorList>
    </citation>
    <scope>NUCLEOTIDE SEQUENCE</scope>
    <source>
        <strain evidence="5">SB3-54</strain>
    </source>
</reference>
<comment type="cofactor">
    <cofactor evidence="1">
        <name>thiamine diphosphate</name>
        <dbReference type="ChEBI" id="CHEBI:58937"/>
    </cofactor>
</comment>
<dbReference type="Proteomes" id="UP001164693">
    <property type="component" value="Chromosome"/>
</dbReference>
<dbReference type="SUPFAM" id="SSF52518">
    <property type="entry name" value="Thiamin diphosphate-binding fold (THDP-binding)"/>
    <property type="match status" value="1"/>
</dbReference>
<proteinExistence type="predicted"/>
<dbReference type="InterPro" id="IPR005475">
    <property type="entry name" value="Transketolase-like_Pyr-bd"/>
</dbReference>
<name>A0ABY7K4B3_9ACTN</name>
<evidence type="ECO:0000313" key="6">
    <source>
        <dbReference type="Proteomes" id="UP001164693"/>
    </source>
</evidence>
<dbReference type="SMART" id="SM00861">
    <property type="entry name" value="Transket_pyr"/>
    <property type="match status" value="1"/>
</dbReference>
<dbReference type="InterPro" id="IPR033248">
    <property type="entry name" value="Transketolase_C"/>
</dbReference>
<dbReference type="RefSeq" id="WP_269445571.1">
    <property type="nucleotide sequence ID" value="NZ_CP097463.1"/>
</dbReference>
<evidence type="ECO:0000256" key="2">
    <source>
        <dbReference type="ARBA" id="ARBA00023002"/>
    </source>
</evidence>
<dbReference type="Pfam" id="PF02780">
    <property type="entry name" value="Transketolase_C"/>
    <property type="match status" value="1"/>
</dbReference>
<keyword evidence="3" id="KW-0786">Thiamine pyrophosphate</keyword>
<evidence type="ECO:0000256" key="1">
    <source>
        <dbReference type="ARBA" id="ARBA00001964"/>
    </source>
</evidence>
<evidence type="ECO:0000313" key="5">
    <source>
        <dbReference type="EMBL" id="WAX59030.1"/>
    </source>
</evidence>
<dbReference type="PANTHER" id="PTHR43257:SF2">
    <property type="entry name" value="PYRUVATE DEHYDROGENASE E1 COMPONENT SUBUNIT BETA"/>
    <property type="match status" value="1"/>
</dbReference>
<dbReference type="PANTHER" id="PTHR43257">
    <property type="entry name" value="PYRUVATE DEHYDROGENASE E1 COMPONENT BETA SUBUNIT"/>
    <property type="match status" value="1"/>
</dbReference>
<dbReference type="InterPro" id="IPR009014">
    <property type="entry name" value="Transketo_C/PFOR_II"/>
</dbReference>
<keyword evidence="2" id="KW-0560">Oxidoreductase</keyword>